<dbReference type="PANTHER" id="PTHR37558:SF1">
    <property type="entry name" value="HTH CENPB-TYPE DOMAIN-CONTAINING PROTEIN"/>
    <property type="match status" value="1"/>
</dbReference>
<dbReference type="EMBL" id="QUSZ01009945">
    <property type="protein sequence ID" value="RHX98581.1"/>
    <property type="molecule type" value="Genomic_DNA"/>
</dbReference>
<sequence>MWQSHGLLFPSTANLVDFDWACVSKSRPIGSYCTLQANLQGGFEWWQQQNPIGPVMQTPNKRRLYTEQEDIMLLRQVNAERPFEAKKGEVMKVWGLVAKALADHEDFARPQFDAKKAQNRSSAVMDNHVHYNRESARASGVAETYDERIALLDELLAAFVDAKEHENKRLVNDATKVDQSEREGEYIRNEAMNSLGKRKHQECDDDGEKASGSGSRFTKITTAMQEESKAERGLRQSELEFRKFQLEVEREERQKDRELAAEQARLHHETILAMLGALTKRQ</sequence>
<evidence type="ECO:0000313" key="5">
    <source>
        <dbReference type="Proteomes" id="UP000265427"/>
    </source>
</evidence>
<evidence type="ECO:0000313" key="2">
    <source>
        <dbReference type="EMBL" id="RHX98581.1"/>
    </source>
</evidence>
<evidence type="ECO:0000313" key="3">
    <source>
        <dbReference type="EMBL" id="RHY60270.1"/>
    </source>
</evidence>
<evidence type="ECO:0000313" key="6">
    <source>
        <dbReference type="Proteomes" id="UP000266196"/>
    </source>
</evidence>
<dbReference type="VEuPathDB" id="FungiDB:H257_16656"/>
<accession>A0A396ZTU3</accession>
<evidence type="ECO:0000313" key="4">
    <source>
        <dbReference type="EMBL" id="RHZ31570.1"/>
    </source>
</evidence>
<dbReference type="Proteomes" id="UP000265427">
    <property type="component" value="Unassembled WGS sequence"/>
</dbReference>
<organism evidence="2 5">
    <name type="scientific">Aphanomyces astaci</name>
    <name type="common">Crayfish plague agent</name>
    <dbReference type="NCBI Taxonomy" id="112090"/>
    <lineage>
        <taxon>Eukaryota</taxon>
        <taxon>Sar</taxon>
        <taxon>Stramenopiles</taxon>
        <taxon>Oomycota</taxon>
        <taxon>Saprolegniomycetes</taxon>
        <taxon>Saprolegniales</taxon>
        <taxon>Verrucalvaceae</taxon>
        <taxon>Aphanomyces</taxon>
    </lineage>
</organism>
<protein>
    <recommendedName>
        <fullName evidence="8">Myb-like domain-containing protein</fullName>
    </recommendedName>
</protein>
<dbReference type="Proteomes" id="UP000266196">
    <property type="component" value="Unassembled WGS sequence"/>
</dbReference>
<reference evidence="5 6" key="1">
    <citation type="submission" date="2018-08" db="EMBL/GenBank/DDBJ databases">
        <title>Aphanomyces genome sequencing and annotation.</title>
        <authorList>
            <person name="Minardi D."/>
            <person name="Oidtmann B."/>
            <person name="Van Der Giezen M."/>
            <person name="Studholme D.J."/>
        </authorList>
    </citation>
    <scope>NUCLEOTIDE SEQUENCE [LARGE SCALE GENOMIC DNA]</scope>
    <source>
        <strain evidence="4 6">197901</strain>
        <strain evidence="2 5">Kv</strain>
        <strain evidence="3 7">Si</strain>
    </source>
</reference>
<gene>
    <name evidence="4" type="ORF">DYB31_015039</name>
    <name evidence="3" type="ORF">DYB34_008566</name>
    <name evidence="2" type="ORF">DYB36_010753</name>
</gene>
<feature type="region of interest" description="Disordered" evidence="1">
    <location>
        <begin position="196"/>
        <end position="215"/>
    </location>
</feature>
<name>A0A396ZTU3_APHAT</name>
<evidence type="ECO:0000256" key="1">
    <source>
        <dbReference type="SAM" id="MobiDB-lite"/>
    </source>
</evidence>
<dbReference type="VEuPathDB" id="FungiDB:H257_16655"/>
<dbReference type="EMBL" id="QUTB01004693">
    <property type="protein sequence ID" value="RHY60270.1"/>
    <property type="molecule type" value="Genomic_DNA"/>
</dbReference>
<dbReference type="PANTHER" id="PTHR37558">
    <property type="entry name" value="HTH CENPB-TYPE DOMAIN-CONTAINING PROTEIN"/>
    <property type="match status" value="1"/>
</dbReference>
<comment type="caution">
    <text evidence="2">The sequence shown here is derived from an EMBL/GenBank/DDBJ whole genome shotgun (WGS) entry which is preliminary data.</text>
</comment>
<evidence type="ECO:0008006" key="8">
    <source>
        <dbReference type="Google" id="ProtNLM"/>
    </source>
</evidence>
<evidence type="ECO:0000313" key="7">
    <source>
        <dbReference type="Proteomes" id="UP000283543"/>
    </source>
</evidence>
<dbReference type="AlphaFoldDB" id="A0A396ZTU3"/>
<dbReference type="EMBL" id="QUTE01006788">
    <property type="protein sequence ID" value="RHZ31570.1"/>
    <property type="molecule type" value="Genomic_DNA"/>
</dbReference>
<proteinExistence type="predicted"/>
<dbReference type="Proteomes" id="UP000283543">
    <property type="component" value="Unassembled WGS sequence"/>
</dbReference>